<evidence type="ECO:0000313" key="5">
    <source>
        <dbReference type="Proteomes" id="UP000183407"/>
    </source>
</evidence>
<dbReference type="Gene3D" id="3.40.50.720">
    <property type="entry name" value="NAD(P)-binding Rossmann-like Domain"/>
    <property type="match status" value="1"/>
</dbReference>
<dbReference type="SUPFAM" id="SSF51735">
    <property type="entry name" value="NAD(P)-binding Rossmann-fold domains"/>
    <property type="match status" value="1"/>
</dbReference>
<gene>
    <name evidence="4" type="ORF">SAMN04490220_3705</name>
</gene>
<dbReference type="PRINTS" id="PR00081">
    <property type="entry name" value="GDHRDH"/>
</dbReference>
<dbReference type="OrthoDB" id="8959163at2"/>
<dbReference type="PANTHER" id="PTHR42760:SF133">
    <property type="entry name" value="3-OXOACYL-[ACYL-CARRIER-PROTEIN] REDUCTASE"/>
    <property type="match status" value="1"/>
</dbReference>
<dbReference type="Pfam" id="PF13561">
    <property type="entry name" value="adh_short_C2"/>
    <property type="match status" value="1"/>
</dbReference>
<dbReference type="PANTHER" id="PTHR42760">
    <property type="entry name" value="SHORT-CHAIN DEHYDROGENASES/REDUCTASES FAMILY MEMBER"/>
    <property type="match status" value="1"/>
</dbReference>
<dbReference type="CDD" id="cd05233">
    <property type="entry name" value="SDR_c"/>
    <property type="match status" value="1"/>
</dbReference>
<dbReference type="PRINTS" id="PR00080">
    <property type="entry name" value="SDRFAMILY"/>
</dbReference>
<evidence type="ECO:0000313" key="4">
    <source>
        <dbReference type="EMBL" id="SED17125.1"/>
    </source>
</evidence>
<organism evidence="4 5">
    <name type="scientific">Rhodococcus jostii</name>
    <dbReference type="NCBI Taxonomy" id="132919"/>
    <lineage>
        <taxon>Bacteria</taxon>
        <taxon>Bacillati</taxon>
        <taxon>Actinomycetota</taxon>
        <taxon>Actinomycetes</taxon>
        <taxon>Mycobacteriales</taxon>
        <taxon>Nocardiaceae</taxon>
        <taxon>Rhodococcus</taxon>
    </lineage>
</organism>
<dbReference type="InterPro" id="IPR036291">
    <property type="entry name" value="NAD(P)-bd_dom_sf"/>
</dbReference>
<evidence type="ECO:0000256" key="2">
    <source>
        <dbReference type="ARBA" id="ARBA00023002"/>
    </source>
</evidence>
<evidence type="ECO:0000256" key="1">
    <source>
        <dbReference type="ARBA" id="ARBA00006484"/>
    </source>
</evidence>
<dbReference type="FunFam" id="3.40.50.720:FF:000084">
    <property type="entry name" value="Short-chain dehydrogenase reductase"/>
    <property type="match status" value="1"/>
</dbReference>
<proteinExistence type="inferred from homology"/>
<keyword evidence="2" id="KW-0560">Oxidoreductase</keyword>
<feature type="region of interest" description="Disordered" evidence="3">
    <location>
        <begin position="1"/>
        <end position="23"/>
    </location>
</feature>
<accession>A0A1H4YHF1</accession>
<protein>
    <submittedName>
        <fullName evidence="4">NAD(P)-dependent dehydrogenase, short-chain alcohol dehydrogenase family</fullName>
    </submittedName>
</protein>
<dbReference type="Proteomes" id="UP000183407">
    <property type="component" value="Unassembled WGS sequence"/>
</dbReference>
<evidence type="ECO:0000256" key="3">
    <source>
        <dbReference type="SAM" id="MobiDB-lite"/>
    </source>
</evidence>
<dbReference type="AlphaFoldDB" id="A0A1H4YHF1"/>
<name>A0A1H4YHF1_RHOJO</name>
<sequence>MSSSDNGARGIAPESVPDGEFDGKRVLVTGGSRGIGAAISHYLRERGARVATVARSQPPQNPSLPDLVIGDLTQPAEAERVSHAVLDRLGGIDIVVHSAGAATLSDEGVLSMGEHDWGVALETNLMAAVRVDRELIPAMKSQGSGAVVHISSIQRRFALGASVPYATSKAALTAYSKALAVEVAPYGVRVNSIAPGIVETEMSQNFADSLDDGKAELMGLFGGVPLGDVAKTTEVAELVGFLVSDRCPSIIGAEYAIDGGTMRSV</sequence>
<dbReference type="InterPro" id="IPR020904">
    <property type="entry name" value="Sc_DH/Rdtase_CS"/>
</dbReference>
<dbReference type="NCBIfam" id="NF005095">
    <property type="entry name" value="PRK06523.1"/>
    <property type="match status" value="1"/>
</dbReference>
<comment type="similarity">
    <text evidence="1">Belongs to the short-chain dehydrogenases/reductases (SDR) family.</text>
</comment>
<dbReference type="RefSeq" id="WP_083400493.1">
    <property type="nucleotide sequence ID" value="NZ_FNTL01000004.1"/>
</dbReference>
<dbReference type="PROSITE" id="PS00061">
    <property type="entry name" value="ADH_SHORT"/>
    <property type="match status" value="1"/>
</dbReference>
<dbReference type="InterPro" id="IPR002347">
    <property type="entry name" value="SDR_fam"/>
</dbReference>
<reference evidence="5" key="1">
    <citation type="submission" date="2016-10" db="EMBL/GenBank/DDBJ databases">
        <authorList>
            <person name="Varghese N."/>
        </authorList>
    </citation>
    <scope>NUCLEOTIDE SEQUENCE [LARGE SCALE GENOMIC DNA]</scope>
    <source>
        <strain evidence="5">DSM 44719</strain>
    </source>
</reference>
<dbReference type="GO" id="GO:0016616">
    <property type="term" value="F:oxidoreductase activity, acting on the CH-OH group of donors, NAD or NADP as acceptor"/>
    <property type="evidence" value="ECO:0007669"/>
    <property type="project" value="TreeGrafter"/>
</dbReference>
<dbReference type="EMBL" id="FNTL01000004">
    <property type="protein sequence ID" value="SED17125.1"/>
    <property type="molecule type" value="Genomic_DNA"/>
</dbReference>